<protein>
    <submittedName>
        <fullName evidence="1">Uncharacterized protein</fullName>
    </submittedName>
</protein>
<name>A0A2Z6NE14_TRISU</name>
<accession>A0A2Z6NE14</accession>
<reference evidence="2" key="1">
    <citation type="journal article" date="2017" name="Front. Plant Sci.">
        <title>Climate Clever Clovers: New Paradigm to Reduce the Environmental Footprint of Ruminants by Breeding Low Methanogenic Forages Utilizing Haplotype Variation.</title>
        <authorList>
            <person name="Kaur P."/>
            <person name="Appels R."/>
            <person name="Bayer P.E."/>
            <person name="Keeble-Gagnere G."/>
            <person name="Wang J."/>
            <person name="Hirakawa H."/>
            <person name="Shirasawa K."/>
            <person name="Vercoe P."/>
            <person name="Stefanova K."/>
            <person name="Durmic Z."/>
            <person name="Nichols P."/>
            <person name="Revell C."/>
            <person name="Isobe S.N."/>
            <person name="Edwards D."/>
            <person name="Erskine W."/>
        </authorList>
    </citation>
    <scope>NUCLEOTIDE SEQUENCE [LARGE SCALE GENOMIC DNA]</scope>
    <source>
        <strain evidence="2">cv. Daliak</strain>
    </source>
</reference>
<gene>
    <name evidence="1" type="ORF">TSUD_360640</name>
</gene>
<evidence type="ECO:0000313" key="1">
    <source>
        <dbReference type="EMBL" id="GAU29949.1"/>
    </source>
</evidence>
<dbReference type="Proteomes" id="UP000242715">
    <property type="component" value="Unassembled WGS sequence"/>
</dbReference>
<evidence type="ECO:0000313" key="2">
    <source>
        <dbReference type="Proteomes" id="UP000242715"/>
    </source>
</evidence>
<proteinExistence type="predicted"/>
<dbReference type="EMBL" id="DF973412">
    <property type="protein sequence ID" value="GAU29949.1"/>
    <property type="molecule type" value="Genomic_DNA"/>
</dbReference>
<organism evidence="1 2">
    <name type="scientific">Trifolium subterraneum</name>
    <name type="common">Subterranean clover</name>
    <dbReference type="NCBI Taxonomy" id="3900"/>
    <lineage>
        <taxon>Eukaryota</taxon>
        <taxon>Viridiplantae</taxon>
        <taxon>Streptophyta</taxon>
        <taxon>Embryophyta</taxon>
        <taxon>Tracheophyta</taxon>
        <taxon>Spermatophyta</taxon>
        <taxon>Magnoliopsida</taxon>
        <taxon>eudicotyledons</taxon>
        <taxon>Gunneridae</taxon>
        <taxon>Pentapetalae</taxon>
        <taxon>rosids</taxon>
        <taxon>fabids</taxon>
        <taxon>Fabales</taxon>
        <taxon>Fabaceae</taxon>
        <taxon>Papilionoideae</taxon>
        <taxon>50 kb inversion clade</taxon>
        <taxon>NPAAA clade</taxon>
        <taxon>Hologalegina</taxon>
        <taxon>IRL clade</taxon>
        <taxon>Trifolieae</taxon>
        <taxon>Trifolium</taxon>
    </lineage>
</organism>
<dbReference type="AlphaFoldDB" id="A0A2Z6NE14"/>
<keyword evidence="2" id="KW-1185">Reference proteome</keyword>
<sequence>MENQNDVMNQRLGNVEATMEQIIQLLLERNERSSQRQRRMLGRRDHRNDEGEWIVPAAWVAEITLIVPSLIDRHPEVLTEVVAFDCNGGSILRLAISVVHLL</sequence>